<gene>
    <name evidence="1" type="ORF">M378DRAFT_82158</name>
</gene>
<feature type="non-terminal residue" evidence="1">
    <location>
        <position position="1"/>
    </location>
</feature>
<proteinExistence type="predicted"/>
<dbReference type="EMBL" id="KN818280">
    <property type="protein sequence ID" value="KIL61719.1"/>
    <property type="molecule type" value="Genomic_DNA"/>
</dbReference>
<dbReference type="STRING" id="946122.A0A0C2T570"/>
<dbReference type="Proteomes" id="UP000054549">
    <property type="component" value="Unassembled WGS sequence"/>
</dbReference>
<protein>
    <submittedName>
        <fullName evidence="1">Uncharacterized protein</fullName>
    </submittedName>
</protein>
<evidence type="ECO:0000313" key="1">
    <source>
        <dbReference type="EMBL" id="KIL61719.1"/>
    </source>
</evidence>
<accession>A0A0C2T570</accession>
<sequence length="258" mass="29062">LTTKGVKCTSLDPVCMGYAGESSPPVIVWMGVVPGSISAKDGVDVATHCKRILSAHDIDDVHVEIRELEVIRSANPKMYKPDLQRHRPGPRAFLHFPWSPYLCRSYPSIQGTGGFFISDSRNPGKIYLVTARHVVFHLDNDSNELYQHRNSSQRPRNVLLFGDAAIEKHITAIESEIGGKHIIIEHLESWLENAEQSEIRSFLSWRRRVLVDISRDWKKWKNRVLGNVVPSPPIGFDVGEEGFTYTLAINSCISGTYL</sequence>
<dbReference type="InParanoid" id="A0A0C2T570"/>
<name>A0A0C2T570_AMAMK</name>
<evidence type="ECO:0000313" key="2">
    <source>
        <dbReference type="Proteomes" id="UP000054549"/>
    </source>
</evidence>
<keyword evidence="2" id="KW-1185">Reference proteome</keyword>
<dbReference type="HOGENOM" id="CLU_1079881_0_0_1"/>
<dbReference type="AlphaFoldDB" id="A0A0C2T570"/>
<dbReference type="OrthoDB" id="5424209at2759"/>
<reference evidence="1 2" key="1">
    <citation type="submission" date="2014-04" db="EMBL/GenBank/DDBJ databases">
        <title>Evolutionary Origins and Diversification of the Mycorrhizal Mutualists.</title>
        <authorList>
            <consortium name="DOE Joint Genome Institute"/>
            <consortium name="Mycorrhizal Genomics Consortium"/>
            <person name="Kohler A."/>
            <person name="Kuo A."/>
            <person name="Nagy L.G."/>
            <person name="Floudas D."/>
            <person name="Copeland A."/>
            <person name="Barry K.W."/>
            <person name="Cichocki N."/>
            <person name="Veneault-Fourrey C."/>
            <person name="LaButti K."/>
            <person name="Lindquist E.A."/>
            <person name="Lipzen A."/>
            <person name="Lundell T."/>
            <person name="Morin E."/>
            <person name="Murat C."/>
            <person name="Riley R."/>
            <person name="Ohm R."/>
            <person name="Sun H."/>
            <person name="Tunlid A."/>
            <person name="Henrissat B."/>
            <person name="Grigoriev I.V."/>
            <person name="Hibbett D.S."/>
            <person name="Martin F."/>
        </authorList>
    </citation>
    <scope>NUCLEOTIDE SEQUENCE [LARGE SCALE GENOMIC DNA]</scope>
    <source>
        <strain evidence="1 2">Koide BX008</strain>
    </source>
</reference>
<organism evidence="1 2">
    <name type="scientific">Amanita muscaria (strain Koide BX008)</name>
    <dbReference type="NCBI Taxonomy" id="946122"/>
    <lineage>
        <taxon>Eukaryota</taxon>
        <taxon>Fungi</taxon>
        <taxon>Dikarya</taxon>
        <taxon>Basidiomycota</taxon>
        <taxon>Agaricomycotina</taxon>
        <taxon>Agaricomycetes</taxon>
        <taxon>Agaricomycetidae</taxon>
        <taxon>Agaricales</taxon>
        <taxon>Pluteineae</taxon>
        <taxon>Amanitaceae</taxon>
        <taxon>Amanita</taxon>
    </lineage>
</organism>